<keyword evidence="2" id="KW-0472">Membrane</keyword>
<accession>A0AAE1B5L4</accession>
<dbReference type="AlphaFoldDB" id="A0AAE1B5L4"/>
<comment type="caution">
    <text evidence="3">The sequence shown here is derived from an EMBL/GenBank/DDBJ whole genome shotgun (WGS) entry which is preliminary data.</text>
</comment>
<dbReference type="EMBL" id="JAWDGP010000579">
    <property type="protein sequence ID" value="KAK3799371.1"/>
    <property type="molecule type" value="Genomic_DNA"/>
</dbReference>
<feature type="transmembrane region" description="Helical" evidence="2">
    <location>
        <begin position="20"/>
        <end position="39"/>
    </location>
</feature>
<sequence length="136" mass="15659">MGRLSRIWYHWKDVLEYVTVFLVHVTVSDVTVFLVYMTVSDGWDLQHWPTGNSQSVTCQNTSRAPPSPPKSLHTSLLSPARRYSVPFLPVTCFQRMSDIPRQEETVQTRYVERRLFEQKLDPQSGVKTSPSSVCLN</sequence>
<evidence type="ECO:0000256" key="2">
    <source>
        <dbReference type="SAM" id="Phobius"/>
    </source>
</evidence>
<keyword evidence="2" id="KW-1133">Transmembrane helix</keyword>
<protein>
    <submittedName>
        <fullName evidence="3">Uncharacterized protein</fullName>
    </submittedName>
</protein>
<keyword evidence="4" id="KW-1185">Reference proteome</keyword>
<feature type="region of interest" description="Disordered" evidence="1">
    <location>
        <begin position="54"/>
        <end position="73"/>
    </location>
</feature>
<gene>
    <name evidence="3" type="ORF">RRG08_013191</name>
</gene>
<evidence type="ECO:0000313" key="3">
    <source>
        <dbReference type="EMBL" id="KAK3799371.1"/>
    </source>
</evidence>
<feature type="compositionally biased region" description="Polar residues" evidence="1">
    <location>
        <begin position="54"/>
        <end position="64"/>
    </location>
</feature>
<keyword evidence="2" id="KW-0812">Transmembrane</keyword>
<organism evidence="3 4">
    <name type="scientific">Elysia crispata</name>
    <name type="common">lettuce slug</name>
    <dbReference type="NCBI Taxonomy" id="231223"/>
    <lineage>
        <taxon>Eukaryota</taxon>
        <taxon>Metazoa</taxon>
        <taxon>Spiralia</taxon>
        <taxon>Lophotrochozoa</taxon>
        <taxon>Mollusca</taxon>
        <taxon>Gastropoda</taxon>
        <taxon>Heterobranchia</taxon>
        <taxon>Euthyneura</taxon>
        <taxon>Panpulmonata</taxon>
        <taxon>Sacoglossa</taxon>
        <taxon>Placobranchoidea</taxon>
        <taxon>Plakobranchidae</taxon>
        <taxon>Elysia</taxon>
    </lineage>
</organism>
<dbReference type="Proteomes" id="UP001283361">
    <property type="component" value="Unassembled WGS sequence"/>
</dbReference>
<evidence type="ECO:0000313" key="4">
    <source>
        <dbReference type="Proteomes" id="UP001283361"/>
    </source>
</evidence>
<evidence type="ECO:0000256" key="1">
    <source>
        <dbReference type="SAM" id="MobiDB-lite"/>
    </source>
</evidence>
<reference evidence="3" key="1">
    <citation type="journal article" date="2023" name="G3 (Bethesda)">
        <title>A reference genome for the long-term kleptoplast-retaining sea slug Elysia crispata morphotype clarki.</title>
        <authorList>
            <person name="Eastman K.E."/>
            <person name="Pendleton A.L."/>
            <person name="Shaikh M.A."/>
            <person name="Suttiyut T."/>
            <person name="Ogas R."/>
            <person name="Tomko P."/>
            <person name="Gavelis G."/>
            <person name="Widhalm J.R."/>
            <person name="Wisecaver J.H."/>
        </authorList>
    </citation>
    <scope>NUCLEOTIDE SEQUENCE</scope>
    <source>
        <strain evidence="3">ECLA1</strain>
    </source>
</reference>
<name>A0AAE1B5L4_9GAST</name>
<proteinExistence type="predicted"/>